<evidence type="ECO:0000256" key="1">
    <source>
        <dbReference type="SAM" id="MobiDB-lite"/>
    </source>
</evidence>
<protein>
    <submittedName>
        <fullName evidence="2">Uncharacterized protein</fullName>
    </submittedName>
</protein>
<gene>
    <name evidence="2" type="ORF">F2Q68_00007708</name>
</gene>
<sequence>MHIFYHGHGGKLAGLQGDVFSNSGSVAAVASACSFRVVFQALCGVFTNPTLVEQGFVLATPEATWEFPASEETRRTSRSRGLSSMVENGNRFPKDFEKRAIGMCRV</sequence>
<organism evidence="2 3">
    <name type="scientific">Brassica cretica</name>
    <name type="common">Mustard</name>
    <dbReference type="NCBI Taxonomy" id="69181"/>
    <lineage>
        <taxon>Eukaryota</taxon>
        <taxon>Viridiplantae</taxon>
        <taxon>Streptophyta</taxon>
        <taxon>Embryophyta</taxon>
        <taxon>Tracheophyta</taxon>
        <taxon>Spermatophyta</taxon>
        <taxon>Magnoliopsida</taxon>
        <taxon>eudicotyledons</taxon>
        <taxon>Gunneridae</taxon>
        <taxon>Pentapetalae</taxon>
        <taxon>rosids</taxon>
        <taxon>malvids</taxon>
        <taxon>Brassicales</taxon>
        <taxon>Brassicaceae</taxon>
        <taxon>Brassiceae</taxon>
        <taxon>Brassica</taxon>
    </lineage>
</organism>
<name>A0A8S9KR13_BRACR</name>
<proteinExistence type="predicted"/>
<dbReference type="EMBL" id="QGKW02000717">
    <property type="protein sequence ID" value="KAF2597790.1"/>
    <property type="molecule type" value="Genomic_DNA"/>
</dbReference>
<evidence type="ECO:0000313" key="2">
    <source>
        <dbReference type="EMBL" id="KAF2597790.1"/>
    </source>
</evidence>
<dbReference type="AlphaFoldDB" id="A0A8S9KR13"/>
<reference evidence="2" key="1">
    <citation type="submission" date="2019-12" db="EMBL/GenBank/DDBJ databases">
        <title>Genome sequencing and annotation of Brassica cretica.</title>
        <authorList>
            <person name="Studholme D.J."/>
            <person name="Sarris P.F."/>
        </authorList>
    </citation>
    <scope>NUCLEOTIDE SEQUENCE</scope>
    <source>
        <strain evidence="2">PFS-001/15</strain>
        <tissue evidence="2">Leaf</tissue>
    </source>
</reference>
<feature type="region of interest" description="Disordered" evidence="1">
    <location>
        <begin position="69"/>
        <end position="88"/>
    </location>
</feature>
<evidence type="ECO:0000313" key="3">
    <source>
        <dbReference type="Proteomes" id="UP000712281"/>
    </source>
</evidence>
<dbReference type="Proteomes" id="UP000712281">
    <property type="component" value="Unassembled WGS sequence"/>
</dbReference>
<comment type="caution">
    <text evidence="2">The sequence shown here is derived from an EMBL/GenBank/DDBJ whole genome shotgun (WGS) entry which is preliminary data.</text>
</comment>
<accession>A0A8S9KR13</accession>